<dbReference type="PANTHER" id="PTHR44523">
    <property type="entry name" value="TETRATRICOPEPTIDE REPEAT PROTEIN 13"/>
    <property type="match status" value="1"/>
</dbReference>
<dbReference type="SMART" id="SM00028">
    <property type="entry name" value="TPR"/>
    <property type="match status" value="7"/>
</dbReference>
<feature type="compositionally biased region" description="Polar residues" evidence="2">
    <location>
        <begin position="150"/>
        <end position="161"/>
    </location>
</feature>
<reference evidence="4" key="2">
    <citation type="submission" date="2025-08" db="UniProtKB">
        <authorList>
            <consortium name="RefSeq"/>
        </authorList>
    </citation>
    <scope>IDENTIFICATION</scope>
    <source>
        <strain evidence="4">S238N-H82</strain>
        <tissue evidence="4">Testes</tissue>
    </source>
</reference>
<feature type="repeat" description="TPR" evidence="1">
    <location>
        <begin position="380"/>
        <end position="413"/>
    </location>
</feature>
<feature type="region of interest" description="Disordered" evidence="2">
    <location>
        <begin position="129"/>
        <end position="230"/>
    </location>
</feature>
<dbReference type="SUPFAM" id="SSF48452">
    <property type="entry name" value="TPR-like"/>
    <property type="match status" value="3"/>
</dbReference>
<feature type="repeat" description="TPR" evidence="1">
    <location>
        <begin position="266"/>
        <end position="299"/>
    </location>
</feature>
<protein>
    <submittedName>
        <fullName evidence="4">Suppressor of RPS4-RLD 1-like</fullName>
    </submittedName>
</protein>
<dbReference type="AlphaFoldDB" id="A0A9J7LDP9"/>
<dbReference type="InterPro" id="IPR019734">
    <property type="entry name" value="TPR_rpt"/>
</dbReference>
<dbReference type="Pfam" id="PF13181">
    <property type="entry name" value="TPR_8"/>
    <property type="match status" value="1"/>
</dbReference>
<feature type="repeat" description="TPR" evidence="1">
    <location>
        <begin position="414"/>
        <end position="447"/>
    </location>
</feature>
<reference evidence="3" key="1">
    <citation type="journal article" date="2020" name="Nat. Ecol. Evol.">
        <title>Deeply conserved synteny resolves early events in vertebrate evolution.</title>
        <authorList>
            <person name="Simakov O."/>
            <person name="Marletaz F."/>
            <person name="Yue J.X."/>
            <person name="O'Connell B."/>
            <person name="Jenkins J."/>
            <person name="Brandt A."/>
            <person name="Calef R."/>
            <person name="Tung C.H."/>
            <person name="Huang T.K."/>
            <person name="Schmutz J."/>
            <person name="Satoh N."/>
            <person name="Yu J.K."/>
            <person name="Putnam N.H."/>
            <person name="Green R.E."/>
            <person name="Rokhsar D.S."/>
        </authorList>
    </citation>
    <scope>NUCLEOTIDE SEQUENCE [LARGE SCALE GENOMIC DNA]</scope>
    <source>
        <strain evidence="3">S238N-H82</strain>
    </source>
</reference>
<keyword evidence="1" id="KW-0802">TPR repeat</keyword>
<dbReference type="InterPro" id="IPR011990">
    <property type="entry name" value="TPR-like_helical_dom_sf"/>
</dbReference>
<dbReference type="OrthoDB" id="1926212at2759"/>
<name>A0A9J7LDP9_BRAFL</name>
<dbReference type="RefSeq" id="XP_035680932.1">
    <property type="nucleotide sequence ID" value="XM_035825039.1"/>
</dbReference>
<dbReference type="PANTHER" id="PTHR44523:SF1">
    <property type="entry name" value="TETRATRICOPEPTIDE REPEAT PROTEIN 13"/>
    <property type="match status" value="1"/>
</dbReference>
<feature type="repeat" description="TPR" evidence="1">
    <location>
        <begin position="232"/>
        <end position="265"/>
    </location>
</feature>
<dbReference type="PROSITE" id="PS50293">
    <property type="entry name" value="TPR_REGION"/>
    <property type="match status" value="1"/>
</dbReference>
<dbReference type="KEGG" id="bfo:118418907"/>
<proteinExistence type="predicted"/>
<keyword evidence="3" id="KW-1185">Reference proteome</keyword>
<organism evidence="3 4">
    <name type="scientific">Branchiostoma floridae</name>
    <name type="common">Florida lancelet</name>
    <name type="synonym">Amphioxus</name>
    <dbReference type="NCBI Taxonomy" id="7739"/>
    <lineage>
        <taxon>Eukaryota</taxon>
        <taxon>Metazoa</taxon>
        <taxon>Chordata</taxon>
        <taxon>Cephalochordata</taxon>
        <taxon>Leptocardii</taxon>
        <taxon>Amphioxiformes</taxon>
        <taxon>Branchiostomatidae</taxon>
        <taxon>Branchiostoma</taxon>
    </lineage>
</organism>
<accession>A0A9J7LDP9</accession>
<sequence length="942" mass="105900">MADLVLPDVLVSSQRHYIQGRYNDAIKLLSQVLKDKGRSLEPREIAAVHCNLASCYLKLGLLRKVVSSCDSAIKADAASLQAYLYKGKALHRLKKPDQARQVWESALGRYGDFQVLSEILGCIQCLEEDKSGPTPSQQTKVNGDHADYGRSTTPPNLQQGTADRGDSEKTTEGTAEGQGNDKTAGGTAESQDSNKTTVGTAESQDSTKAAVGTAEGQDSTKTTGGFLDPRSPEFKVGRGFLLVNEGNYEEAIKLFNTILQLHPMTYKAYVGRGTAYAMTRQLLKAEADFTQALTLEPKETEIWKRRGQVRAALGQEGQAIEDLNRAQSICKVVDVDIQKEVGLIYQAKGDNVSALMHFKRADKVLLVKQKQGELDKSQAKTLWNAMGLCQNSLGYCMDAVVTYQRALNLDPDFRESIVNMAQAYKDYGNFEKADELFARALRLDPRCVTTLNLHGLCLYGAGEIRCSYETHCKLLEVAPHNEDCLYMHGISAQALGLFRKAVESFTHLNGMNPAHWAFYTRELCLFQHHHLDMPLKDYNADIELHECFKEAWTKRLDPTHLTFDYCKQADFSPDIADVDQDAMLSTAARDIAKVAFPLGDRLQYDTPGFLVNKKQHRWFGLAMVDMAQTVQRVWRVMRKQDTSGSIMVTGRASSGCRTSHVFGWRDLFDIAVKWRQASEPNDPVWWVDLLNQETFTEGFGSQTPMILGQCHVVRYYPYWKKAFPLMKDLMKDQCNPSPAQLEQINEAQTPHDLYAIRSHDFYVATPCHSQAAPGRIMEGTRLTIQKKTRYGYTCSIRTPGTPARWKQFDQEMAHAWERLCEEAVRPQPDTRTMYELSATLAYYWYNFMPLSRGSAACGLLSLHALLLAMDLQIEQPIPAGLQVDWEAIFLPTPRDFIGMLDEWVGSSLQHLESSPLRSLPNVSETFPTLRSILEILNHEKSL</sequence>
<evidence type="ECO:0000313" key="3">
    <source>
        <dbReference type="Proteomes" id="UP000001554"/>
    </source>
</evidence>
<dbReference type="PROSITE" id="PS50005">
    <property type="entry name" value="TPR"/>
    <property type="match status" value="4"/>
</dbReference>
<dbReference type="GeneID" id="118418907"/>
<evidence type="ECO:0000256" key="2">
    <source>
        <dbReference type="SAM" id="MobiDB-lite"/>
    </source>
</evidence>
<evidence type="ECO:0000256" key="1">
    <source>
        <dbReference type="PROSITE-ProRule" id="PRU00339"/>
    </source>
</evidence>
<evidence type="ECO:0000313" key="4">
    <source>
        <dbReference type="RefSeq" id="XP_035680932.1"/>
    </source>
</evidence>
<dbReference type="Gene3D" id="1.10.3290.20">
    <property type="match status" value="1"/>
</dbReference>
<dbReference type="Pfam" id="PF13432">
    <property type="entry name" value="TPR_16"/>
    <property type="match status" value="1"/>
</dbReference>
<feature type="compositionally biased region" description="Polar residues" evidence="2">
    <location>
        <begin position="188"/>
        <end position="207"/>
    </location>
</feature>
<dbReference type="OMA" id="YSIAVRW"/>
<gene>
    <name evidence="4" type="primary">LOC118418907</name>
</gene>
<dbReference type="Gene3D" id="1.25.40.10">
    <property type="entry name" value="Tetratricopeptide repeat domain"/>
    <property type="match status" value="3"/>
</dbReference>
<dbReference type="Proteomes" id="UP000001554">
    <property type="component" value="Chromosome 1"/>
</dbReference>